<organism evidence="1 2">
    <name type="scientific">Discina gigas</name>
    <dbReference type="NCBI Taxonomy" id="1032678"/>
    <lineage>
        <taxon>Eukaryota</taxon>
        <taxon>Fungi</taxon>
        <taxon>Dikarya</taxon>
        <taxon>Ascomycota</taxon>
        <taxon>Pezizomycotina</taxon>
        <taxon>Pezizomycetes</taxon>
        <taxon>Pezizales</taxon>
        <taxon>Discinaceae</taxon>
        <taxon>Discina</taxon>
    </lineage>
</organism>
<sequence length="389" mass="43947">MPHYITNPAPAPSLTVMPEIFSQVPITAETEIEVEKACQLIRSDLSVDATLRDHIIGAILHMRELPDALHLARSIIGIHNASDSGSVQAFVEMFVAGIKFLRLADEHSPVYKDEDDDDDDDDSVEYSLGGSEFSARCYPKLESRNHSPGDGPVCEVSGHHGPGAYLVDATVFPCTLSDTGCCQIRQQHLWDLLCCFWKAPIVNKIIDQCGEKDAFAEMKHFTNGILMSSACRQAFKRLNFYLLPIPETFSTTQYEVEFHWIHKPLMSGQPNYRLCPEITEDYHLVYPSFKTGDRITFTTTDPTKYPLPDPGLLFARSLLARISLPMEPNLIHNQRILGHEYLDYVDTDTNSEDDSDSEVSVAINIFDVEAWVDDLPVWDGCDPLHRRWW</sequence>
<gene>
    <name evidence="1" type="ORF">Q9L58_000514</name>
</gene>
<protein>
    <recommendedName>
        <fullName evidence="3">HNH nuclease domain-containing protein</fullName>
    </recommendedName>
</protein>
<evidence type="ECO:0008006" key="3">
    <source>
        <dbReference type="Google" id="ProtNLM"/>
    </source>
</evidence>
<dbReference type="EMBL" id="JBBBZM010000003">
    <property type="protein sequence ID" value="KAL0640543.1"/>
    <property type="molecule type" value="Genomic_DNA"/>
</dbReference>
<comment type="caution">
    <text evidence="1">The sequence shown here is derived from an EMBL/GenBank/DDBJ whole genome shotgun (WGS) entry which is preliminary data.</text>
</comment>
<keyword evidence="2" id="KW-1185">Reference proteome</keyword>
<accession>A0ABR3GX59</accession>
<evidence type="ECO:0000313" key="1">
    <source>
        <dbReference type="EMBL" id="KAL0640543.1"/>
    </source>
</evidence>
<dbReference type="Proteomes" id="UP001447188">
    <property type="component" value="Unassembled WGS sequence"/>
</dbReference>
<name>A0ABR3GX59_9PEZI</name>
<reference evidence="1 2" key="1">
    <citation type="submission" date="2024-02" db="EMBL/GenBank/DDBJ databases">
        <title>Discinaceae phylogenomics.</title>
        <authorList>
            <person name="Dirks A.C."/>
            <person name="James T.Y."/>
        </authorList>
    </citation>
    <scope>NUCLEOTIDE SEQUENCE [LARGE SCALE GENOMIC DNA]</scope>
    <source>
        <strain evidence="1 2">ACD0624</strain>
    </source>
</reference>
<proteinExistence type="predicted"/>
<evidence type="ECO:0000313" key="2">
    <source>
        <dbReference type="Proteomes" id="UP001447188"/>
    </source>
</evidence>